<dbReference type="PANTHER" id="PTHR43333:SF1">
    <property type="entry name" value="D-ISOMER SPECIFIC 2-HYDROXYACID DEHYDROGENASE NAD-BINDING DOMAIN-CONTAINING PROTEIN"/>
    <property type="match status" value="1"/>
</dbReference>
<keyword evidence="2" id="KW-0520">NAD</keyword>
<feature type="domain" description="D-isomer specific 2-hydroxyacid dehydrogenase NAD-binding" evidence="3">
    <location>
        <begin position="113"/>
        <end position="286"/>
    </location>
</feature>
<evidence type="ECO:0000259" key="3">
    <source>
        <dbReference type="Pfam" id="PF02826"/>
    </source>
</evidence>
<dbReference type="EMBL" id="LGVV01000028">
    <property type="protein sequence ID" value="KNX41232.1"/>
    <property type="molecule type" value="Genomic_DNA"/>
</dbReference>
<comment type="caution">
    <text evidence="4">The sequence shown here is derived from an EMBL/GenBank/DDBJ whole genome shotgun (WGS) entry which is preliminary data.</text>
</comment>
<dbReference type="PATRIC" id="fig|74031.6.peg.2228"/>
<gene>
    <name evidence="4" type="ORF">ROTO_21840</name>
</gene>
<sequence length="323" mass="34607">MTDAPRILIHTSDPAPMLARLAEVAPEIEARGHDSYDGLDPVLAEFRPDVAYSVAFQGRVGYPRAALLGAHGPQWIAVGGAGVDHLTPWDAGAVTVSNAAGVAAAMIAEYVFGAVLHFTLDIEGMAADRAERHWERSRLMTPLKGKTILIVGLGHTGQAVAERAKAFGLRVIGTRARPQAMENVDAVHSPDALPGLWGKADIVVLSVPLLPGTRGLVNSRALMAMKRDAILVDVSRGGVLDGAALVNAMRMGHLRGAALDVFETEPLPGDHPLWGLDRVILSPHCSAVYDGWAMQSFALFLDNLERWRKGEALFNIVDPDRGY</sequence>
<dbReference type="Gene3D" id="3.40.50.720">
    <property type="entry name" value="NAD(P)-binding Rossmann-like Domain"/>
    <property type="match status" value="2"/>
</dbReference>
<protein>
    <submittedName>
        <fullName evidence="4">Putative 2-hydroxyacid dehydrogenase</fullName>
        <ecNumber evidence="4">1.-.-.-</ecNumber>
    </submittedName>
</protein>
<organism evidence="4 5">
    <name type="scientific">Roseovarius tolerans</name>
    <dbReference type="NCBI Taxonomy" id="74031"/>
    <lineage>
        <taxon>Bacteria</taxon>
        <taxon>Pseudomonadati</taxon>
        <taxon>Pseudomonadota</taxon>
        <taxon>Alphaproteobacteria</taxon>
        <taxon>Rhodobacterales</taxon>
        <taxon>Roseobacteraceae</taxon>
        <taxon>Roseovarius</taxon>
    </lineage>
</organism>
<dbReference type="InterPro" id="IPR036291">
    <property type="entry name" value="NAD(P)-bd_dom_sf"/>
</dbReference>
<keyword evidence="5" id="KW-1185">Reference proteome</keyword>
<dbReference type="InterPro" id="IPR006140">
    <property type="entry name" value="D-isomer_DH_NAD-bd"/>
</dbReference>
<dbReference type="AlphaFoldDB" id="A0A0L6CTX8"/>
<dbReference type="RefSeq" id="WP_050663070.1">
    <property type="nucleotide sequence ID" value="NZ_CP118494.1"/>
</dbReference>
<evidence type="ECO:0000256" key="1">
    <source>
        <dbReference type="ARBA" id="ARBA00023002"/>
    </source>
</evidence>
<dbReference type="STRING" id="74031.SAMN04488077_12040"/>
<evidence type="ECO:0000256" key="2">
    <source>
        <dbReference type="ARBA" id="ARBA00023027"/>
    </source>
</evidence>
<dbReference type="GO" id="GO:0016491">
    <property type="term" value="F:oxidoreductase activity"/>
    <property type="evidence" value="ECO:0007669"/>
    <property type="project" value="UniProtKB-KW"/>
</dbReference>
<evidence type="ECO:0000313" key="5">
    <source>
        <dbReference type="Proteomes" id="UP000037046"/>
    </source>
</evidence>
<dbReference type="SUPFAM" id="SSF51735">
    <property type="entry name" value="NAD(P)-binding Rossmann-fold domains"/>
    <property type="match status" value="1"/>
</dbReference>
<keyword evidence="1 4" id="KW-0560">Oxidoreductase</keyword>
<evidence type="ECO:0000313" key="4">
    <source>
        <dbReference type="EMBL" id="KNX41232.1"/>
    </source>
</evidence>
<dbReference type="Pfam" id="PF02826">
    <property type="entry name" value="2-Hacid_dh_C"/>
    <property type="match status" value="1"/>
</dbReference>
<reference evidence="5" key="1">
    <citation type="submission" date="2015-07" db="EMBL/GenBank/DDBJ databases">
        <title>Draft Genome Sequence of Roseovarius tolerans EL-164, a producer of N-Acylated Alanine Methyl Esters (NAMEs).</title>
        <authorList>
            <person name="Voget S."/>
            <person name="Bruns H."/>
            <person name="Wagner-Doebler I."/>
            <person name="Schulz S."/>
            <person name="Daniel R."/>
        </authorList>
    </citation>
    <scope>NUCLEOTIDE SEQUENCE [LARGE SCALE GENOMIC DNA]</scope>
    <source>
        <strain evidence="5">EL-164</strain>
    </source>
</reference>
<dbReference type="Proteomes" id="UP000037046">
    <property type="component" value="Unassembled WGS sequence"/>
</dbReference>
<name>A0A0L6CTX8_9RHOB</name>
<dbReference type="PANTHER" id="PTHR43333">
    <property type="entry name" value="2-HACID_DH_C DOMAIN-CONTAINING PROTEIN"/>
    <property type="match status" value="1"/>
</dbReference>
<dbReference type="CDD" id="cd05300">
    <property type="entry name" value="2-Hacid_dh_1"/>
    <property type="match status" value="1"/>
</dbReference>
<dbReference type="EC" id="1.-.-.-" evidence="4"/>
<accession>A0A0L6CTX8</accession>
<proteinExistence type="predicted"/>
<dbReference type="GO" id="GO:0051287">
    <property type="term" value="F:NAD binding"/>
    <property type="evidence" value="ECO:0007669"/>
    <property type="project" value="InterPro"/>
</dbReference>
<dbReference type="OrthoDB" id="7374922at2"/>